<sequence>MNLLDKINAQLKESALKQYKDKVLTLRLIVSALKDKEIEKRGTGAKDTSIKDEDVIAVLNKMLKQRRESLEIYKKAARNDLAEKEDKEINIIQEFLPKQLDDNETKKACENAIKDSGATSIKDMGKAMAILKSKYSGSLDFSKAGAFLKELLSK</sequence>
<dbReference type="SUPFAM" id="SSF89095">
    <property type="entry name" value="GatB/YqeY motif"/>
    <property type="match status" value="1"/>
</dbReference>
<dbReference type="Proteomes" id="UP000747791">
    <property type="component" value="Unassembled WGS sequence"/>
</dbReference>
<dbReference type="PANTHER" id="PTHR28055:SF1">
    <property type="entry name" value="ALTERED INHERITANCE OF MITOCHONDRIA PROTEIN 41, MITOCHONDRIAL"/>
    <property type="match status" value="1"/>
</dbReference>
<evidence type="ECO:0000256" key="1">
    <source>
        <dbReference type="SAM" id="Coils"/>
    </source>
</evidence>
<proteinExistence type="predicted"/>
<protein>
    <submittedName>
        <fullName evidence="3">GatB/YqeY domain-containing protein</fullName>
    </submittedName>
</protein>
<dbReference type="GO" id="GO:0016884">
    <property type="term" value="F:carbon-nitrogen ligase activity, with glutamine as amido-N-donor"/>
    <property type="evidence" value="ECO:0007669"/>
    <property type="project" value="InterPro"/>
</dbReference>
<dbReference type="InterPro" id="IPR042184">
    <property type="entry name" value="YqeY/Aim41_N"/>
</dbReference>
<dbReference type="PANTHER" id="PTHR28055">
    <property type="entry name" value="ALTERED INHERITANCE OF MITOCHONDRIA PROTEIN 41, MITOCHONDRIAL"/>
    <property type="match status" value="1"/>
</dbReference>
<dbReference type="Gene3D" id="1.10.1510.10">
    <property type="entry name" value="Uncharacterised protein YqeY/AIM41 PF09424, N-terminal domain"/>
    <property type="match status" value="1"/>
</dbReference>
<dbReference type="InterPro" id="IPR003789">
    <property type="entry name" value="Asn/Gln_tRNA_amidoTrase-B-like"/>
</dbReference>
<dbReference type="Proteomes" id="UP000572953">
    <property type="component" value="Unassembled WGS sequence"/>
</dbReference>
<dbReference type="EMBL" id="RGOB01000007">
    <property type="protein sequence ID" value="NCU52808.1"/>
    <property type="molecule type" value="Genomic_DNA"/>
</dbReference>
<name>A0A845S8A2_9PROT</name>
<accession>A0A845S8A2</accession>
<dbReference type="Gene3D" id="1.10.10.410">
    <property type="match status" value="1"/>
</dbReference>
<evidence type="ECO:0000313" key="2">
    <source>
        <dbReference type="EMBL" id="NCU52808.1"/>
    </source>
</evidence>
<feature type="coiled-coil region" evidence="1">
    <location>
        <begin position="60"/>
        <end position="87"/>
    </location>
</feature>
<dbReference type="EMBL" id="RGGN01000139">
    <property type="protein sequence ID" value="NCU63159.1"/>
    <property type="molecule type" value="Genomic_DNA"/>
</dbReference>
<organism evidence="3 4">
    <name type="scientific">Candidatus Fonsibacter lacus</name>
    <dbReference type="NCBI Taxonomy" id="2576439"/>
    <lineage>
        <taxon>Bacteria</taxon>
        <taxon>Pseudomonadati</taxon>
        <taxon>Pseudomonadota</taxon>
        <taxon>Alphaproteobacteria</taxon>
        <taxon>Candidatus Pelagibacterales</taxon>
        <taxon>Candidatus Pelagibacterales incertae sedis</taxon>
        <taxon>Candidatus Fonsibacter</taxon>
    </lineage>
</organism>
<dbReference type="InterPro" id="IPR023168">
    <property type="entry name" value="GatB_Yqey_C_2"/>
</dbReference>
<reference evidence="3 4" key="1">
    <citation type="submission" date="2018-10" db="EMBL/GenBank/DDBJ databases">
        <title>Iterative Subtractive Binning of Freshwater Chronoseries Metagenomes Recovers Nearly Complete Genomes from over Four Hundred Novel Species.</title>
        <authorList>
            <person name="Rodriguez-R L.M."/>
            <person name="Tsementzi D."/>
            <person name="Luo C."/>
            <person name="Konstantinidis K.T."/>
        </authorList>
    </citation>
    <scope>NUCLEOTIDE SEQUENCE [LARGE SCALE GENOMIC DNA]</scope>
    <source>
        <strain evidence="3">WB7_2B_003</strain>
        <strain evidence="2">WB8_2A_004</strain>
    </source>
</reference>
<comment type="caution">
    <text evidence="3">The sequence shown here is derived from an EMBL/GenBank/DDBJ whole genome shotgun (WGS) entry which is preliminary data.</text>
</comment>
<dbReference type="InterPro" id="IPR019004">
    <property type="entry name" value="YqeY/Aim41"/>
</dbReference>
<evidence type="ECO:0000313" key="3">
    <source>
        <dbReference type="EMBL" id="NCU63159.1"/>
    </source>
</evidence>
<keyword evidence="1" id="KW-0175">Coiled coil</keyword>
<dbReference type="AlphaFoldDB" id="A0A845S8A2"/>
<gene>
    <name evidence="3" type="ORF">EBV78_03615</name>
    <name evidence="2" type="ORF">EBX74_00620</name>
</gene>
<evidence type="ECO:0000313" key="4">
    <source>
        <dbReference type="Proteomes" id="UP000572953"/>
    </source>
</evidence>
<dbReference type="Pfam" id="PF09424">
    <property type="entry name" value="YqeY"/>
    <property type="match status" value="1"/>
</dbReference>